<gene>
    <name evidence="3" type="ORF">HBF25_00905</name>
</gene>
<dbReference type="Proteomes" id="UP000490980">
    <property type="component" value="Unassembled WGS sequence"/>
</dbReference>
<keyword evidence="4" id="KW-1185">Reference proteome</keyword>
<dbReference type="PANTHER" id="PTHR43283">
    <property type="entry name" value="BETA-LACTAMASE-RELATED"/>
    <property type="match status" value="1"/>
</dbReference>
<evidence type="ECO:0000313" key="4">
    <source>
        <dbReference type="Proteomes" id="UP000490980"/>
    </source>
</evidence>
<feature type="chain" id="PRO_5030575549" evidence="1">
    <location>
        <begin position="30"/>
        <end position="385"/>
    </location>
</feature>
<sequence length="385" mass="42429">MRIFDKRSARARVVATLLLFMAGMAPSFAAGEQNDLSQRLQALMRLNRQHHGIAGQALVVMHDGKVIFSGVDGQIDIDSHRPVKNDSVFPAFSISKLFVSTLIMQLADQGRLDLGRPASEYVTGLPERWKRISVRDFLDHTSGVPEYFGSGQGEELTADTRFPPDITAVFASLANAPLQFVPGTETHYTQTNYLVLSALLAACYGKPYPQVVQQRIIRPLQLNHTWLGPSDAPPELRATAYTGKNGRLQKDAAIAWPSYAYGHAELYTTASDLAHFMQAVASGKLVSQATLQRSWQPRELSTGQRGWFATGWDYGESHGYREVGHDGGARSRVRIIFKEPLDERAYIIVYLTNGSAKNVWSRTLVDAVMQTVAPAEFPASGFSGS</sequence>
<evidence type="ECO:0000313" key="3">
    <source>
        <dbReference type="EMBL" id="NII04939.1"/>
    </source>
</evidence>
<dbReference type="EMBL" id="JAARLZ010000001">
    <property type="protein sequence ID" value="NII04939.1"/>
    <property type="molecule type" value="Genomic_DNA"/>
</dbReference>
<proteinExistence type="predicted"/>
<evidence type="ECO:0000256" key="1">
    <source>
        <dbReference type="SAM" id="SignalP"/>
    </source>
</evidence>
<keyword evidence="1" id="KW-0732">Signal</keyword>
<dbReference type="InterPro" id="IPR012338">
    <property type="entry name" value="Beta-lactam/transpept-like"/>
</dbReference>
<dbReference type="SUPFAM" id="SSF56601">
    <property type="entry name" value="beta-lactamase/transpeptidase-like"/>
    <property type="match status" value="1"/>
</dbReference>
<organism evidence="3 4">
    <name type="scientific">Luteibacter anthropi</name>
    <dbReference type="NCBI Taxonomy" id="564369"/>
    <lineage>
        <taxon>Bacteria</taxon>
        <taxon>Pseudomonadati</taxon>
        <taxon>Pseudomonadota</taxon>
        <taxon>Gammaproteobacteria</taxon>
        <taxon>Lysobacterales</taxon>
        <taxon>Rhodanobacteraceae</taxon>
        <taxon>Luteibacter</taxon>
    </lineage>
</organism>
<dbReference type="Pfam" id="PF00144">
    <property type="entry name" value="Beta-lactamase"/>
    <property type="match status" value="1"/>
</dbReference>
<reference evidence="3 4" key="1">
    <citation type="submission" date="2020-03" db="EMBL/GenBank/DDBJ databases">
        <authorList>
            <person name="Lai Q."/>
        </authorList>
    </citation>
    <scope>NUCLEOTIDE SEQUENCE [LARGE SCALE GENOMIC DNA]</scope>
    <source>
        <strain evidence="3 4">CCUG 25036</strain>
    </source>
</reference>
<dbReference type="RefSeq" id="WP_166945670.1">
    <property type="nucleotide sequence ID" value="NZ_JAARLZ010000001.1"/>
</dbReference>
<evidence type="ECO:0000259" key="2">
    <source>
        <dbReference type="Pfam" id="PF00144"/>
    </source>
</evidence>
<feature type="signal peptide" evidence="1">
    <location>
        <begin position="1"/>
        <end position="29"/>
    </location>
</feature>
<feature type="domain" description="Beta-lactamase-related" evidence="2">
    <location>
        <begin position="43"/>
        <end position="357"/>
    </location>
</feature>
<name>A0A7X5ZGQ0_9GAMM</name>
<comment type="caution">
    <text evidence="3">The sequence shown here is derived from an EMBL/GenBank/DDBJ whole genome shotgun (WGS) entry which is preliminary data.</text>
</comment>
<dbReference type="Gene3D" id="3.40.710.10">
    <property type="entry name" value="DD-peptidase/beta-lactamase superfamily"/>
    <property type="match status" value="1"/>
</dbReference>
<dbReference type="AlphaFoldDB" id="A0A7X5ZGQ0"/>
<dbReference type="PANTHER" id="PTHR43283:SF18">
    <property type="match status" value="1"/>
</dbReference>
<dbReference type="InterPro" id="IPR050789">
    <property type="entry name" value="Diverse_Enzym_Activities"/>
</dbReference>
<protein>
    <submittedName>
        <fullName evidence="3">Beta-lactamase family protein</fullName>
    </submittedName>
</protein>
<dbReference type="InterPro" id="IPR001466">
    <property type="entry name" value="Beta-lactam-related"/>
</dbReference>
<accession>A0A7X5ZGQ0</accession>